<evidence type="ECO:0000256" key="1">
    <source>
        <dbReference type="SAM" id="MobiDB-lite"/>
    </source>
</evidence>
<sequence length="730" mass="81943">MSDSPSTQADTTNASAVGPPADKPIAIVGGGITGLFCAYVLAMNNHRVELFESSDHLGGRIRSLLLRRGEMDKCAKNEVQHDPQPIKDHAVVTELTVNKGVYDDLEFCAEVGPMRIELEVQVLLKFLLKHLGIEGEAGETVSTIPTPDSETPREEAAREKANIAATLDAAHLEPFPQFSSPTAEEDPLYRLKPEEEGKNPLELMVLAMCRAIVHIEIDKSIDANPADKEKYDPTGVSNPNGYKQKRKELIAQLRTAGALKEPTGPVFEKWAKTLREDDYWVIAKYGYVLVGEADTPVPLHAIGFWNLMTVYLSHDAVTKVRDLGTFYHLLPENPNAAHWLTWQLRQLSISGDLQGIYGGMQTITKKLLNLMAWEGELGTCTVNEITIPVHLGAHVEAVVRPVGPDGKFTDALHVHLDPEKSYSAGLSADNGPYGRVILALPKAPAYELVMASDHLKRTHNKRGAVPTKLPELLDASFGFPMVKAFFVVRDRWWEEAKRANWFATRFPTREVHYWKSRDPNSRRGMVMLYTDRPATSFWANYVPAGRQGDVEELANTKTDSDRKMIRARLKQRLVQYINENHVPDIKEADIIWCAIMDWGRRPYGAGNHAWRPERRFWETIADLGDITFDDDDRFDSHVHICGEAFTDYTGFIEGSLRSGTYTLTKILNSDQTRPTADVLTNILCILGVKDTFLAAAFSDKKPPGEFDAREYDYLQDLKSWVENLDMCRKS</sequence>
<dbReference type="RefSeq" id="WP_225405550.1">
    <property type="nucleotide sequence ID" value="NZ_JAYJJR010000017.1"/>
</dbReference>
<accession>A0ABU5XN00</accession>
<evidence type="ECO:0000313" key="3">
    <source>
        <dbReference type="Proteomes" id="UP001299596"/>
    </source>
</evidence>
<name>A0ABU5XN00_9MYCO</name>
<dbReference type="Gene3D" id="3.50.50.60">
    <property type="entry name" value="FAD/NAD(P)-binding domain"/>
    <property type="match status" value="1"/>
</dbReference>
<proteinExistence type="predicted"/>
<keyword evidence="3" id="KW-1185">Reference proteome</keyword>
<protein>
    <submittedName>
        <fullName evidence="2">FAD-dependent oxidoreductase</fullName>
    </submittedName>
</protein>
<dbReference type="InterPro" id="IPR036188">
    <property type="entry name" value="FAD/NAD-bd_sf"/>
</dbReference>
<dbReference type="Proteomes" id="UP001299596">
    <property type="component" value="Unassembled WGS sequence"/>
</dbReference>
<feature type="region of interest" description="Disordered" evidence="1">
    <location>
        <begin position="1"/>
        <end position="20"/>
    </location>
</feature>
<organism evidence="2 3">
    <name type="scientific">[Mycobacterium] crassicus</name>
    <dbReference type="NCBI Taxonomy" id="2872309"/>
    <lineage>
        <taxon>Bacteria</taxon>
        <taxon>Bacillati</taxon>
        <taxon>Actinomycetota</taxon>
        <taxon>Actinomycetes</taxon>
        <taxon>Mycobacteriales</taxon>
        <taxon>Mycobacteriaceae</taxon>
        <taxon>Mycolicibacter</taxon>
    </lineage>
</organism>
<dbReference type="EMBL" id="JAYJJR010000017">
    <property type="protein sequence ID" value="MEB3023563.1"/>
    <property type="molecule type" value="Genomic_DNA"/>
</dbReference>
<dbReference type="Pfam" id="PF13450">
    <property type="entry name" value="NAD_binding_8"/>
    <property type="match status" value="1"/>
</dbReference>
<reference evidence="2 3" key="1">
    <citation type="submission" date="2023-12" db="EMBL/GenBank/DDBJ databases">
        <title>Description of new species of Mycobacterium terrae complex isolated from sewage at the Sao Paulo Zoological Park Foundation in Brazil.</title>
        <authorList>
            <person name="Romagnoli C.L."/>
            <person name="Conceicao E.C."/>
            <person name="Machado E."/>
            <person name="Barreto L.B.P.F."/>
            <person name="Sharma A."/>
            <person name="Silva N.M."/>
            <person name="Marques L.E."/>
            <person name="Juliana M.A."/>
            <person name="Lourenco M.C.S."/>
            <person name="Digiampietri L.A."/>
            <person name="Suffys P.N."/>
            <person name="Viana-Niero C."/>
        </authorList>
    </citation>
    <scope>NUCLEOTIDE SEQUENCE [LARGE SCALE GENOMIC DNA]</scope>
    <source>
        <strain evidence="2 3">MYC098</strain>
    </source>
</reference>
<gene>
    <name evidence="2" type="ORF">K6T79_21285</name>
</gene>
<feature type="compositionally biased region" description="Polar residues" evidence="1">
    <location>
        <begin position="1"/>
        <end position="15"/>
    </location>
</feature>
<comment type="caution">
    <text evidence="2">The sequence shown here is derived from an EMBL/GenBank/DDBJ whole genome shotgun (WGS) entry which is preliminary data.</text>
</comment>
<dbReference type="SUPFAM" id="SSF51905">
    <property type="entry name" value="FAD/NAD(P)-binding domain"/>
    <property type="match status" value="1"/>
</dbReference>
<evidence type="ECO:0000313" key="2">
    <source>
        <dbReference type="EMBL" id="MEB3023563.1"/>
    </source>
</evidence>